<dbReference type="SUPFAM" id="SSF64307">
    <property type="entry name" value="SirA-like"/>
    <property type="match status" value="1"/>
</dbReference>
<dbReference type="InterPro" id="IPR036868">
    <property type="entry name" value="TusA-like_sf"/>
</dbReference>
<dbReference type="KEGG" id="egd:GS424_009400"/>
<evidence type="ECO:0000313" key="3">
    <source>
        <dbReference type="Proteomes" id="UP000478463"/>
    </source>
</evidence>
<reference evidence="2 3" key="1">
    <citation type="submission" date="2020-10" db="EMBL/GenBank/DDBJ databases">
        <title>Eggerthella sp. nov., isolated from human feces.</title>
        <authorList>
            <person name="Yajun G."/>
        </authorList>
    </citation>
    <scope>NUCLEOTIDE SEQUENCE [LARGE SCALE GENOMIC DNA]</scope>
    <source>
        <strain evidence="2 3">HF-1101</strain>
    </source>
</reference>
<proteinExistence type="inferred from homology"/>
<dbReference type="GO" id="GO:0016740">
    <property type="term" value="F:transferase activity"/>
    <property type="evidence" value="ECO:0007669"/>
    <property type="project" value="UniProtKB-KW"/>
</dbReference>
<sequence>MEQIDARGQACPLPVVRAKKALAAMEEGVLEVLVDNRTAVHNLEALAKTLKVEAVSDERGEAAFAVTFAKGATAGDGAAAGADADAAAAVCPAVQAAPTGGVVAVIPSEFMGSGDDELGAVLMKGFVFALTQLDELPATVLMYNGGVKLACAGSSSLDDLRALAEAGVEIMSCGTCLNHYGLADRLEVGEATNMYVIVDKQANARGIIRP</sequence>
<dbReference type="Pfam" id="PF01206">
    <property type="entry name" value="TusA"/>
    <property type="match status" value="1"/>
</dbReference>
<dbReference type="PANTHER" id="PTHR33279:SF6">
    <property type="entry name" value="SULFUR CARRIER PROTEIN YEDF-RELATED"/>
    <property type="match status" value="1"/>
</dbReference>
<dbReference type="AlphaFoldDB" id="A0A6L7IT27"/>
<evidence type="ECO:0000256" key="1">
    <source>
        <dbReference type="ARBA" id="ARBA00008984"/>
    </source>
</evidence>
<dbReference type="PANTHER" id="PTHR33279">
    <property type="entry name" value="SULFUR CARRIER PROTEIN YEDF-RELATED"/>
    <property type="match status" value="1"/>
</dbReference>
<dbReference type="Proteomes" id="UP000478463">
    <property type="component" value="Chromosome"/>
</dbReference>
<accession>A0A6L7IT27</accession>
<dbReference type="InterPro" id="IPR001455">
    <property type="entry name" value="TusA-like"/>
</dbReference>
<comment type="similarity">
    <text evidence="1">Belongs to the sulfur carrier protein TusA family.</text>
</comment>
<keyword evidence="2" id="KW-0808">Transferase</keyword>
<name>A0A6L7IT27_9ACTN</name>
<dbReference type="PROSITE" id="PS01148">
    <property type="entry name" value="UPF0033"/>
    <property type="match status" value="1"/>
</dbReference>
<dbReference type="InterPro" id="IPR019870">
    <property type="entry name" value="Se_metab_YedF"/>
</dbReference>
<dbReference type="EMBL" id="CP063310">
    <property type="protein sequence ID" value="QOS66778.1"/>
    <property type="molecule type" value="Genomic_DNA"/>
</dbReference>
<gene>
    <name evidence="2" type="primary">yedF</name>
    <name evidence="2" type="ORF">GS424_009400</name>
</gene>
<dbReference type="CDD" id="cd00291">
    <property type="entry name" value="SirA_YedF_YeeD"/>
    <property type="match status" value="1"/>
</dbReference>
<dbReference type="RefSeq" id="WP_160942440.1">
    <property type="nucleotide sequence ID" value="NZ_CP063310.1"/>
</dbReference>
<dbReference type="Gene3D" id="3.30.110.40">
    <property type="entry name" value="TusA-like domain"/>
    <property type="match status" value="1"/>
</dbReference>
<evidence type="ECO:0000313" key="2">
    <source>
        <dbReference type="EMBL" id="QOS66778.1"/>
    </source>
</evidence>
<dbReference type="SUPFAM" id="SSF75169">
    <property type="entry name" value="DsrEFH-like"/>
    <property type="match status" value="1"/>
</dbReference>
<organism evidence="2 3">
    <name type="scientific">Eggerthella guodeyinii</name>
    <dbReference type="NCBI Taxonomy" id="2690837"/>
    <lineage>
        <taxon>Bacteria</taxon>
        <taxon>Bacillati</taxon>
        <taxon>Actinomycetota</taxon>
        <taxon>Coriobacteriia</taxon>
        <taxon>Eggerthellales</taxon>
        <taxon>Eggerthellaceae</taxon>
        <taxon>Eggerthella</taxon>
    </lineage>
</organism>
<dbReference type="NCBIfam" id="TIGR03527">
    <property type="entry name" value="selenium_YedF"/>
    <property type="match status" value="1"/>
</dbReference>
<dbReference type="InterPro" id="IPR027396">
    <property type="entry name" value="DsrEFH-like"/>
</dbReference>
<protein>
    <submittedName>
        <fullName evidence="2">Sulfurtransferase-like selenium metabolism protein YedF</fullName>
    </submittedName>
</protein>